<dbReference type="RefSeq" id="WP_207871223.1">
    <property type="nucleotide sequence ID" value="NZ_CP062222.1"/>
</dbReference>
<dbReference type="EMBL" id="CP062222">
    <property type="protein sequence ID" value="QTC91953.1"/>
    <property type="molecule type" value="Genomic_DNA"/>
</dbReference>
<dbReference type="PANTHER" id="PTHR12714">
    <property type="entry name" value="PROTEIN-S ISOPRENYLCYSTEINE O-METHYLTRANSFERASE"/>
    <property type="match status" value="1"/>
</dbReference>
<sequence length="222" mass="24132">MPLPQSQRADDLSTPASSEESAALRRVQLRRKALLAVVLVLFVGAAAVIRPLAEETILHALLVGVGQFAIFAAIVGRGWCSLYIGGRKTHEIVRRGPYSVSRNPLYVFSFLAAFGVGAQTGSLILALGALALTFVVMQATVLREEAFLCGVFGTDYEGYRATTPRYWPRWSLWRDDRTLEIDPCRFVTTILDGAIMLAAIPLLAALSGARFEGLIPTLLTLP</sequence>
<evidence type="ECO:0000256" key="4">
    <source>
        <dbReference type="ARBA" id="ARBA00023136"/>
    </source>
</evidence>
<evidence type="ECO:0000256" key="3">
    <source>
        <dbReference type="ARBA" id="ARBA00022989"/>
    </source>
</evidence>
<evidence type="ECO:0000313" key="6">
    <source>
        <dbReference type="EMBL" id="QTC91953.1"/>
    </source>
</evidence>
<dbReference type="Pfam" id="PF04191">
    <property type="entry name" value="PEMT"/>
    <property type="match status" value="1"/>
</dbReference>
<gene>
    <name evidence="6" type="ORF">IFJ75_03260</name>
</gene>
<feature type="transmembrane region" description="Helical" evidence="5">
    <location>
        <begin position="105"/>
        <end position="137"/>
    </location>
</feature>
<keyword evidence="4 5" id="KW-0472">Membrane</keyword>
<feature type="transmembrane region" description="Helical" evidence="5">
    <location>
        <begin position="33"/>
        <end position="53"/>
    </location>
</feature>
<protein>
    <submittedName>
        <fullName evidence="6">Isoprenylcysteine carboxylmethyltransferase family protein</fullName>
    </submittedName>
</protein>
<keyword evidence="2 5" id="KW-0812">Transmembrane</keyword>
<name>A0A975C141_9CAUL</name>
<feature type="transmembrane region" description="Helical" evidence="5">
    <location>
        <begin position="59"/>
        <end position="84"/>
    </location>
</feature>
<reference evidence="6" key="1">
    <citation type="submission" date="2020-09" db="EMBL/GenBank/DDBJ databases">
        <title>Brevundimonas sp. LVF2 isolated from a puddle in Goettingen, Germany.</title>
        <authorList>
            <person name="Friedrich I."/>
            <person name="Klassen A."/>
            <person name="Hannes N."/>
            <person name="Schneider D."/>
            <person name="Hertel R."/>
            <person name="Daniel R."/>
        </authorList>
    </citation>
    <scope>NUCLEOTIDE SEQUENCE</scope>
    <source>
        <strain evidence="6">LVF2</strain>
    </source>
</reference>
<dbReference type="Gene3D" id="1.20.120.1630">
    <property type="match status" value="1"/>
</dbReference>
<evidence type="ECO:0000313" key="7">
    <source>
        <dbReference type="Proteomes" id="UP000663918"/>
    </source>
</evidence>
<accession>A0A975C141</accession>
<dbReference type="GO" id="GO:0012505">
    <property type="term" value="C:endomembrane system"/>
    <property type="evidence" value="ECO:0007669"/>
    <property type="project" value="UniProtKB-SubCell"/>
</dbReference>
<dbReference type="InterPro" id="IPR007318">
    <property type="entry name" value="Phopholipid_MeTrfase"/>
</dbReference>
<dbReference type="AlphaFoldDB" id="A0A975C141"/>
<evidence type="ECO:0000256" key="1">
    <source>
        <dbReference type="ARBA" id="ARBA00004127"/>
    </source>
</evidence>
<dbReference type="PANTHER" id="PTHR12714:SF9">
    <property type="entry name" value="PROTEIN-S-ISOPRENYLCYSTEINE O-METHYLTRANSFERASE"/>
    <property type="match status" value="1"/>
</dbReference>
<comment type="subcellular location">
    <subcellularLocation>
        <location evidence="1">Endomembrane system</location>
        <topology evidence="1">Multi-pass membrane protein</topology>
    </subcellularLocation>
</comment>
<keyword evidence="7" id="KW-1185">Reference proteome</keyword>
<proteinExistence type="predicted"/>
<dbReference type="KEGG" id="bgoe:IFJ75_03260"/>
<evidence type="ECO:0000256" key="2">
    <source>
        <dbReference type="ARBA" id="ARBA00022692"/>
    </source>
</evidence>
<keyword evidence="3 5" id="KW-1133">Transmembrane helix</keyword>
<organism evidence="6 7">
    <name type="scientific">Brevundimonas goettingensis</name>
    <dbReference type="NCBI Taxonomy" id="2774190"/>
    <lineage>
        <taxon>Bacteria</taxon>
        <taxon>Pseudomonadati</taxon>
        <taxon>Pseudomonadota</taxon>
        <taxon>Alphaproteobacteria</taxon>
        <taxon>Caulobacterales</taxon>
        <taxon>Caulobacteraceae</taxon>
        <taxon>Brevundimonas</taxon>
    </lineage>
</organism>
<dbReference type="Proteomes" id="UP000663918">
    <property type="component" value="Chromosome"/>
</dbReference>
<dbReference type="GO" id="GO:0016740">
    <property type="term" value="F:transferase activity"/>
    <property type="evidence" value="ECO:0007669"/>
    <property type="project" value="UniProtKB-ARBA"/>
</dbReference>
<evidence type="ECO:0000256" key="5">
    <source>
        <dbReference type="SAM" id="Phobius"/>
    </source>
</evidence>